<feature type="region of interest" description="Disordered" evidence="1">
    <location>
        <begin position="193"/>
        <end position="237"/>
    </location>
</feature>
<dbReference type="EMBL" id="CM007892">
    <property type="protein sequence ID" value="OTG30162.1"/>
    <property type="molecule type" value="Genomic_DNA"/>
</dbReference>
<reference evidence="2" key="3">
    <citation type="submission" date="2020-06" db="EMBL/GenBank/DDBJ databases">
        <title>Helianthus annuus Genome sequencing and assembly Release 2.</title>
        <authorList>
            <person name="Gouzy J."/>
            <person name="Langlade N."/>
            <person name="Munos S."/>
        </authorList>
    </citation>
    <scope>NUCLEOTIDE SEQUENCE</scope>
    <source>
        <tissue evidence="2">Leaves</tissue>
    </source>
</reference>
<dbReference type="STRING" id="4232.A0A251V5D2"/>
<reference evidence="2 4" key="1">
    <citation type="journal article" date="2017" name="Nature">
        <title>The sunflower genome provides insights into oil metabolism, flowering and Asterid evolution.</title>
        <authorList>
            <person name="Badouin H."/>
            <person name="Gouzy J."/>
            <person name="Grassa C.J."/>
            <person name="Murat F."/>
            <person name="Staton S.E."/>
            <person name="Cottret L."/>
            <person name="Lelandais-Briere C."/>
            <person name="Owens G.L."/>
            <person name="Carrere S."/>
            <person name="Mayjonade B."/>
            <person name="Legrand L."/>
            <person name="Gill N."/>
            <person name="Kane N.C."/>
            <person name="Bowers J.E."/>
            <person name="Hubner S."/>
            <person name="Bellec A."/>
            <person name="Berard A."/>
            <person name="Berges H."/>
            <person name="Blanchet N."/>
            <person name="Boniface M.C."/>
            <person name="Brunel D."/>
            <person name="Catrice O."/>
            <person name="Chaidir N."/>
            <person name="Claudel C."/>
            <person name="Donnadieu C."/>
            <person name="Faraut T."/>
            <person name="Fievet G."/>
            <person name="Helmstetter N."/>
            <person name="King M."/>
            <person name="Knapp S.J."/>
            <person name="Lai Z."/>
            <person name="Le Paslier M.C."/>
            <person name="Lippi Y."/>
            <person name="Lorenzon L."/>
            <person name="Mandel J.R."/>
            <person name="Marage G."/>
            <person name="Marchand G."/>
            <person name="Marquand E."/>
            <person name="Bret-Mestries E."/>
            <person name="Morien E."/>
            <person name="Nambeesan S."/>
            <person name="Nguyen T."/>
            <person name="Pegot-Espagnet P."/>
            <person name="Pouilly N."/>
            <person name="Raftis F."/>
            <person name="Sallet E."/>
            <person name="Schiex T."/>
            <person name="Thomas J."/>
            <person name="Vandecasteele C."/>
            <person name="Vares D."/>
            <person name="Vear F."/>
            <person name="Vautrin S."/>
            <person name="Crespi M."/>
            <person name="Mangin B."/>
            <person name="Burke J.M."/>
            <person name="Salse J."/>
            <person name="Munos S."/>
            <person name="Vincourt P."/>
            <person name="Rieseberg L.H."/>
            <person name="Langlade N.B."/>
        </authorList>
    </citation>
    <scope>NUCLEOTIDE SEQUENCE [LARGE SCALE GENOMIC DNA]</scope>
    <source>
        <strain evidence="4">cv. SF193</strain>
        <tissue evidence="2">Leaves</tissue>
    </source>
</reference>
<reference evidence="3" key="2">
    <citation type="submission" date="2017-02" db="EMBL/GenBank/DDBJ databases">
        <title>Sunflower complete genome.</title>
        <authorList>
            <person name="Langlade N."/>
            <person name="Munos S."/>
        </authorList>
    </citation>
    <scope>NUCLEOTIDE SEQUENCE [LARGE SCALE GENOMIC DNA]</scope>
    <source>
        <tissue evidence="3">Leaves</tissue>
    </source>
</reference>
<sequence length="237" mass="27201">MEDEEKPQNDSVQAINDNKQSNKKRKKQKEVAIFGNYRNYYGYRINHPRFNMSNKFKIQSINQKKICAHIFQFVLHIINHHSIRSSDYQQPIEQRICSTEDLLITTHDQHVISANLLIHQSSQRPGLQHQDSNDQPDVATNLFVPQSTERAVDHHQEDTLLTETNDQPNVAAVFEIPHSSEPAGDHYQEGTRITDMNEQPDGPANLLTHPSSKRAEEHHQDTNVQHDATASLLIPHS</sequence>
<evidence type="ECO:0000313" key="2">
    <source>
        <dbReference type="EMBL" id="KAF5812611.1"/>
    </source>
</evidence>
<name>A0A251V5D2_HELAN</name>
<evidence type="ECO:0000313" key="4">
    <source>
        <dbReference type="Proteomes" id="UP000215914"/>
    </source>
</evidence>
<gene>
    <name evidence="3" type="ORF">HannXRQ_Chr03g0061441</name>
    <name evidence="2" type="ORF">HanXRQr2_Chr03g0088391</name>
</gene>
<evidence type="ECO:0000313" key="3">
    <source>
        <dbReference type="EMBL" id="OTG30162.1"/>
    </source>
</evidence>
<dbReference type="Proteomes" id="UP000215914">
    <property type="component" value="Chromosome 3"/>
</dbReference>
<accession>A0A251V5D2</accession>
<evidence type="ECO:0000256" key="1">
    <source>
        <dbReference type="SAM" id="MobiDB-lite"/>
    </source>
</evidence>
<dbReference type="InParanoid" id="A0A251V5D2"/>
<feature type="region of interest" description="Disordered" evidence="1">
    <location>
        <begin position="1"/>
        <end position="28"/>
    </location>
</feature>
<proteinExistence type="predicted"/>
<protein>
    <submittedName>
        <fullName evidence="3">Uncharacterized protein</fullName>
    </submittedName>
</protein>
<dbReference type="EMBL" id="MNCJ02000318">
    <property type="protein sequence ID" value="KAF5812611.1"/>
    <property type="molecule type" value="Genomic_DNA"/>
</dbReference>
<dbReference type="Gramene" id="mRNA:HanXRQr2_Chr03g0088391">
    <property type="protein sequence ID" value="mRNA:HanXRQr2_Chr03g0088391"/>
    <property type="gene ID" value="HanXRQr2_Chr03g0088391"/>
</dbReference>
<organism evidence="3 4">
    <name type="scientific">Helianthus annuus</name>
    <name type="common">Common sunflower</name>
    <dbReference type="NCBI Taxonomy" id="4232"/>
    <lineage>
        <taxon>Eukaryota</taxon>
        <taxon>Viridiplantae</taxon>
        <taxon>Streptophyta</taxon>
        <taxon>Embryophyta</taxon>
        <taxon>Tracheophyta</taxon>
        <taxon>Spermatophyta</taxon>
        <taxon>Magnoliopsida</taxon>
        <taxon>eudicotyledons</taxon>
        <taxon>Gunneridae</taxon>
        <taxon>Pentapetalae</taxon>
        <taxon>asterids</taxon>
        <taxon>campanulids</taxon>
        <taxon>Asterales</taxon>
        <taxon>Asteraceae</taxon>
        <taxon>Asteroideae</taxon>
        <taxon>Heliantheae alliance</taxon>
        <taxon>Heliantheae</taxon>
        <taxon>Helianthus</taxon>
    </lineage>
</organism>
<dbReference type="AlphaFoldDB" id="A0A251V5D2"/>
<keyword evidence="4" id="KW-1185">Reference proteome</keyword>